<dbReference type="Gene3D" id="4.10.240.10">
    <property type="entry name" value="Zn(2)-C6 fungal-type DNA-binding domain"/>
    <property type="match status" value="1"/>
</dbReference>
<feature type="domain" description="Zn(2)-C6 fungal-type" evidence="2">
    <location>
        <begin position="215"/>
        <end position="245"/>
    </location>
</feature>
<proteinExistence type="predicted"/>
<feature type="compositionally biased region" description="Basic and acidic residues" evidence="1">
    <location>
        <begin position="330"/>
        <end position="341"/>
    </location>
</feature>
<accession>A0A7S2GFV1</accession>
<evidence type="ECO:0000256" key="1">
    <source>
        <dbReference type="SAM" id="MobiDB-lite"/>
    </source>
</evidence>
<protein>
    <recommendedName>
        <fullName evidence="2">Zn(2)-C6 fungal-type domain-containing protein</fullName>
    </recommendedName>
</protein>
<organism evidence="3">
    <name type="scientific">Haptolina brevifila</name>
    <dbReference type="NCBI Taxonomy" id="156173"/>
    <lineage>
        <taxon>Eukaryota</taxon>
        <taxon>Haptista</taxon>
        <taxon>Haptophyta</taxon>
        <taxon>Prymnesiophyceae</taxon>
        <taxon>Prymnesiales</taxon>
        <taxon>Prymnesiaceae</taxon>
        <taxon>Haptolina</taxon>
    </lineage>
</organism>
<dbReference type="SUPFAM" id="SSF57701">
    <property type="entry name" value="Zn2/Cys6 DNA-binding domain"/>
    <property type="match status" value="1"/>
</dbReference>
<dbReference type="InterPro" id="IPR036864">
    <property type="entry name" value="Zn2-C6_fun-type_DNA-bd_sf"/>
</dbReference>
<dbReference type="InterPro" id="IPR001138">
    <property type="entry name" value="Zn2Cys6_DnaBD"/>
</dbReference>
<dbReference type="EMBL" id="HBGU01029502">
    <property type="protein sequence ID" value="CAD9450934.1"/>
    <property type="molecule type" value="Transcribed_RNA"/>
</dbReference>
<dbReference type="PROSITE" id="PS50048">
    <property type="entry name" value="ZN2_CY6_FUNGAL_2"/>
    <property type="match status" value="1"/>
</dbReference>
<dbReference type="GO" id="GO:0000981">
    <property type="term" value="F:DNA-binding transcription factor activity, RNA polymerase II-specific"/>
    <property type="evidence" value="ECO:0007669"/>
    <property type="project" value="InterPro"/>
</dbReference>
<feature type="compositionally biased region" description="Basic and acidic residues" evidence="1">
    <location>
        <begin position="16"/>
        <end position="30"/>
    </location>
</feature>
<gene>
    <name evidence="3" type="ORF">CBRE1094_LOCUS16071</name>
</gene>
<evidence type="ECO:0000313" key="3">
    <source>
        <dbReference type="EMBL" id="CAD9450934.1"/>
    </source>
</evidence>
<name>A0A7S2GFV1_9EUKA</name>
<dbReference type="GO" id="GO:0008270">
    <property type="term" value="F:zinc ion binding"/>
    <property type="evidence" value="ECO:0007669"/>
    <property type="project" value="InterPro"/>
</dbReference>
<sequence>MGDDDGTSRPEVGVSMDKESHDDSAVDRGDSQGQEGVSHTGSASDGVEGGSYDASKSAALIPSEQPSAPPPQGQEASAAAPSMNGGGSESLAMTNGDRQAMQAQQQPFAAAAHEHAPGDAFGILVDAACPVDRAAPSVAVGGADGVTGSADTSGNASAFETNASVAAHATASLDAQASAIPEGDAVAESSAETAAVAPGYAVLSRLKTVVRARSACRACNERKLRCRVNDASLRCDNCISRGIPCEPRVERKRGRPNTHRSLGMGMYGGMPMPWGARMPPPWAFASGAVPPYGYPPGVGYPGMIPGIPLHGAGPGLPGAMAGLPPPAAQEAHHPGQEEYHRSQMAYAAQAAHAAQLSAAATFVRHRRSHASPLLLLVSPLLLLVTWRTPINQSIDRWINLLVDSQDARAQKSFLHMPCTCTCTCTNSQDARSHKGHTHTYVHLHTPHRMLT</sequence>
<feature type="region of interest" description="Disordered" evidence="1">
    <location>
        <begin position="1"/>
        <end position="93"/>
    </location>
</feature>
<feature type="compositionally biased region" description="Polar residues" evidence="1">
    <location>
        <begin position="31"/>
        <end position="43"/>
    </location>
</feature>
<dbReference type="AlphaFoldDB" id="A0A7S2GFV1"/>
<feature type="region of interest" description="Disordered" evidence="1">
    <location>
        <begin position="318"/>
        <end position="342"/>
    </location>
</feature>
<reference evidence="3" key="1">
    <citation type="submission" date="2021-01" db="EMBL/GenBank/DDBJ databases">
        <authorList>
            <person name="Corre E."/>
            <person name="Pelletier E."/>
            <person name="Niang G."/>
            <person name="Scheremetjew M."/>
            <person name="Finn R."/>
            <person name="Kale V."/>
            <person name="Holt S."/>
            <person name="Cochrane G."/>
            <person name="Meng A."/>
            <person name="Brown T."/>
            <person name="Cohen L."/>
        </authorList>
    </citation>
    <scope>NUCLEOTIDE SEQUENCE</scope>
    <source>
        <strain evidence="3">UTEX LB 985</strain>
    </source>
</reference>
<evidence type="ECO:0000259" key="2">
    <source>
        <dbReference type="PROSITE" id="PS50048"/>
    </source>
</evidence>